<dbReference type="Proteomes" id="UP000225548">
    <property type="component" value="Unassembled WGS sequence"/>
</dbReference>
<dbReference type="Pfam" id="PF20058">
    <property type="entry name" value="DUF6457"/>
    <property type="match status" value="1"/>
</dbReference>
<evidence type="ECO:0000313" key="2">
    <source>
        <dbReference type="EMBL" id="PFG34405.1"/>
    </source>
</evidence>
<organism evidence="2 3">
    <name type="scientific">Sanguibacter antarcticus</name>
    <dbReference type="NCBI Taxonomy" id="372484"/>
    <lineage>
        <taxon>Bacteria</taxon>
        <taxon>Bacillati</taxon>
        <taxon>Actinomycetota</taxon>
        <taxon>Actinomycetes</taxon>
        <taxon>Micrococcales</taxon>
        <taxon>Sanguibacteraceae</taxon>
        <taxon>Sanguibacter</taxon>
    </lineage>
</organism>
<name>A0A2A9E7X5_9MICO</name>
<gene>
    <name evidence="2" type="ORF">ATL42_2315</name>
</gene>
<protein>
    <recommendedName>
        <fullName evidence="1">DUF6457 domain-containing protein</fullName>
    </recommendedName>
</protein>
<sequence>MTSSETPAAPTSRTLPPEALDEWLAALAAELGVDPSLVPTATILDVARDVAHDVARPAAPLSTYLVGLAAAQRAADGEDLAAAVRDAAEQTSALAGRWADRGQE</sequence>
<dbReference type="OrthoDB" id="4735656at2"/>
<dbReference type="EMBL" id="PDJG01000001">
    <property type="protein sequence ID" value="PFG34405.1"/>
    <property type="molecule type" value="Genomic_DNA"/>
</dbReference>
<dbReference type="InterPro" id="IPR045598">
    <property type="entry name" value="DUF6457"/>
</dbReference>
<dbReference type="RefSeq" id="WP_098455447.1">
    <property type="nucleotide sequence ID" value="NZ_PDJG01000001.1"/>
</dbReference>
<evidence type="ECO:0000313" key="3">
    <source>
        <dbReference type="Proteomes" id="UP000225548"/>
    </source>
</evidence>
<feature type="domain" description="DUF6457" evidence="1">
    <location>
        <begin position="16"/>
        <end position="101"/>
    </location>
</feature>
<proteinExistence type="predicted"/>
<keyword evidence="3" id="KW-1185">Reference proteome</keyword>
<evidence type="ECO:0000259" key="1">
    <source>
        <dbReference type="Pfam" id="PF20058"/>
    </source>
</evidence>
<reference evidence="2 3" key="1">
    <citation type="submission" date="2017-10" db="EMBL/GenBank/DDBJ databases">
        <title>Sequencing the genomes of 1000 actinobacteria strains.</title>
        <authorList>
            <person name="Klenk H.-P."/>
        </authorList>
    </citation>
    <scope>NUCLEOTIDE SEQUENCE [LARGE SCALE GENOMIC DNA]</scope>
    <source>
        <strain evidence="2 3">DSM 18966</strain>
    </source>
</reference>
<accession>A0A2A9E7X5</accession>
<comment type="caution">
    <text evidence="2">The sequence shown here is derived from an EMBL/GenBank/DDBJ whole genome shotgun (WGS) entry which is preliminary data.</text>
</comment>
<dbReference type="AlphaFoldDB" id="A0A2A9E7X5"/>